<keyword evidence="3 7" id="KW-0349">Heme</keyword>
<evidence type="ECO:0000256" key="6">
    <source>
        <dbReference type="ARBA" id="ARBA00023033"/>
    </source>
</evidence>
<evidence type="ECO:0000313" key="11">
    <source>
        <dbReference type="Proteomes" id="UP000319257"/>
    </source>
</evidence>
<comment type="similarity">
    <text evidence="2 8">Belongs to the cytochrome P450 family.</text>
</comment>
<keyword evidence="6 8" id="KW-0503">Monooxygenase</keyword>
<reference evidence="10 11" key="1">
    <citation type="submission" date="2019-06" db="EMBL/GenBank/DDBJ databases">
        <title>Draft genome sequence of the filamentous fungus Phialemoniopsis curvata isolated from diesel fuel.</title>
        <authorList>
            <person name="Varaljay V.A."/>
            <person name="Lyon W.J."/>
            <person name="Crouch A.L."/>
            <person name="Drake C.E."/>
            <person name="Hollomon J.M."/>
            <person name="Nadeau L.J."/>
            <person name="Nunn H.S."/>
            <person name="Stevenson B.S."/>
            <person name="Bojanowski C.L."/>
            <person name="Crookes-Goodson W.J."/>
        </authorList>
    </citation>
    <scope>NUCLEOTIDE SEQUENCE [LARGE SCALE GENOMIC DNA]</scope>
    <source>
        <strain evidence="10 11">D216</strain>
    </source>
</reference>
<keyword evidence="11" id="KW-1185">Reference proteome</keyword>
<evidence type="ECO:0000256" key="8">
    <source>
        <dbReference type="RuleBase" id="RU000461"/>
    </source>
</evidence>
<dbReference type="PROSITE" id="PS00086">
    <property type="entry name" value="CYTOCHROME_P450"/>
    <property type="match status" value="1"/>
</dbReference>
<sequence>MIDLSSIRAIISPAHGILYAVIAVIGYVLYRAALPHPIHGIPHNKESARRVLGDLPELMRWKNKLGNAFGYFTDLTQKTASPVVQVFLRPFGRPWVIVVDPRESHDIMTRRYAEFDRSAFFGDTMKAMGPQFHAHFPTGREWTVHRRLIGDTMSAGFLHSVAGPQMWKVAQSMVQLWKQKTRLAGDHPFNAADDIKRAALDIIWSATFGSETGTVRAQQSLLSTAKQLELSTETDAAVEFPEAADPQACMSIVTIMNSIRIPVNSPFPQIHHWFALKFYPYLVVAGRHRDQMIGSALKAAEQKLSTQKIEDVVESTAGLTSVVDLVIAKEMKMAQKEGRAPSIDSRVTRDELFGFMLGGYETTSTNVCWGLKFLTKHQDIQQKLRAALRSGFPRAFRADENPTVQELLSTNIPYLDAVIAEVMRCSIGALAAIRVATVDTQILGHAIPKGTDVFLMNNGPGKLMKPIEVPESLRSDSSREAKDRTGAWDPSDIGVFKPERWLVNDEAGNYTFDPLAGPAHPFGAGPRGCFGRKWALLEIRIIFVLAFWNFELLPTPESLSSWRVGEQNQAEQMYLRLRYSKNT</sequence>
<keyword evidence="5 7" id="KW-0408">Iron</keyword>
<evidence type="ECO:0000256" key="3">
    <source>
        <dbReference type="ARBA" id="ARBA00022617"/>
    </source>
</evidence>
<keyword evidence="8" id="KW-0560">Oxidoreductase</keyword>
<dbReference type="AlphaFoldDB" id="A0A507AIN6"/>
<dbReference type="GeneID" id="41978498"/>
<dbReference type="InterPro" id="IPR050121">
    <property type="entry name" value="Cytochrome_P450_monoxygenase"/>
</dbReference>
<dbReference type="GO" id="GO:0005506">
    <property type="term" value="F:iron ion binding"/>
    <property type="evidence" value="ECO:0007669"/>
    <property type="project" value="InterPro"/>
</dbReference>
<dbReference type="GO" id="GO:0004497">
    <property type="term" value="F:monooxygenase activity"/>
    <property type="evidence" value="ECO:0007669"/>
    <property type="project" value="UniProtKB-KW"/>
</dbReference>
<evidence type="ECO:0000256" key="4">
    <source>
        <dbReference type="ARBA" id="ARBA00022723"/>
    </source>
</evidence>
<evidence type="ECO:0000256" key="7">
    <source>
        <dbReference type="PIRSR" id="PIRSR602403-1"/>
    </source>
</evidence>
<dbReference type="PANTHER" id="PTHR24305:SF232">
    <property type="entry name" value="P450, PUTATIVE (EUROFUNG)-RELATED"/>
    <property type="match status" value="1"/>
</dbReference>
<dbReference type="InterPro" id="IPR002403">
    <property type="entry name" value="Cyt_P450_E_grp-IV"/>
</dbReference>
<dbReference type="Pfam" id="PF00067">
    <property type="entry name" value="p450"/>
    <property type="match status" value="2"/>
</dbReference>
<dbReference type="GO" id="GO:0020037">
    <property type="term" value="F:heme binding"/>
    <property type="evidence" value="ECO:0007669"/>
    <property type="project" value="InterPro"/>
</dbReference>
<gene>
    <name evidence="10" type="ORF">E0L32_011051</name>
</gene>
<dbReference type="InterPro" id="IPR001128">
    <property type="entry name" value="Cyt_P450"/>
</dbReference>
<evidence type="ECO:0000256" key="5">
    <source>
        <dbReference type="ARBA" id="ARBA00023004"/>
    </source>
</evidence>
<feature type="binding site" description="axial binding residue" evidence="7">
    <location>
        <position position="529"/>
    </location>
    <ligand>
        <name>heme</name>
        <dbReference type="ChEBI" id="CHEBI:30413"/>
    </ligand>
    <ligandPart>
        <name>Fe</name>
        <dbReference type="ChEBI" id="CHEBI:18248"/>
    </ligandPart>
</feature>
<dbReference type="STRING" id="1093900.A0A507AIN6"/>
<dbReference type="GO" id="GO:0016705">
    <property type="term" value="F:oxidoreductase activity, acting on paired donors, with incorporation or reduction of molecular oxygen"/>
    <property type="evidence" value="ECO:0007669"/>
    <property type="project" value="InterPro"/>
</dbReference>
<evidence type="ECO:0008006" key="12">
    <source>
        <dbReference type="Google" id="ProtNLM"/>
    </source>
</evidence>
<dbReference type="RefSeq" id="XP_030988774.1">
    <property type="nucleotide sequence ID" value="XM_031133737.1"/>
</dbReference>
<dbReference type="OrthoDB" id="1470350at2759"/>
<keyword evidence="9" id="KW-0812">Transmembrane</keyword>
<dbReference type="Proteomes" id="UP000319257">
    <property type="component" value="Unassembled WGS sequence"/>
</dbReference>
<dbReference type="InParanoid" id="A0A507AIN6"/>
<organism evidence="10 11">
    <name type="scientific">Thyridium curvatum</name>
    <dbReference type="NCBI Taxonomy" id="1093900"/>
    <lineage>
        <taxon>Eukaryota</taxon>
        <taxon>Fungi</taxon>
        <taxon>Dikarya</taxon>
        <taxon>Ascomycota</taxon>
        <taxon>Pezizomycotina</taxon>
        <taxon>Sordariomycetes</taxon>
        <taxon>Sordariomycetidae</taxon>
        <taxon>Thyridiales</taxon>
        <taxon>Thyridiaceae</taxon>
        <taxon>Thyridium</taxon>
    </lineage>
</organism>
<dbReference type="InterPro" id="IPR017972">
    <property type="entry name" value="Cyt_P450_CS"/>
</dbReference>
<dbReference type="PANTHER" id="PTHR24305">
    <property type="entry name" value="CYTOCHROME P450"/>
    <property type="match status" value="1"/>
</dbReference>
<feature type="transmembrane region" description="Helical" evidence="9">
    <location>
        <begin position="7"/>
        <end position="30"/>
    </location>
</feature>
<dbReference type="PRINTS" id="PR00385">
    <property type="entry name" value="P450"/>
</dbReference>
<dbReference type="SUPFAM" id="SSF48264">
    <property type="entry name" value="Cytochrome P450"/>
    <property type="match status" value="1"/>
</dbReference>
<evidence type="ECO:0000256" key="2">
    <source>
        <dbReference type="ARBA" id="ARBA00010617"/>
    </source>
</evidence>
<comment type="caution">
    <text evidence="10">The sequence shown here is derived from an EMBL/GenBank/DDBJ whole genome shotgun (WGS) entry which is preliminary data.</text>
</comment>
<proteinExistence type="inferred from homology"/>
<keyword evidence="9" id="KW-0472">Membrane</keyword>
<dbReference type="InterPro" id="IPR036396">
    <property type="entry name" value="Cyt_P450_sf"/>
</dbReference>
<dbReference type="PRINTS" id="PR00465">
    <property type="entry name" value="EP450IV"/>
</dbReference>
<evidence type="ECO:0000313" key="10">
    <source>
        <dbReference type="EMBL" id="TPX07063.1"/>
    </source>
</evidence>
<keyword evidence="4 7" id="KW-0479">Metal-binding</keyword>
<dbReference type="EMBL" id="SKBQ01000096">
    <property type="protein sequence ID" value="TPX07063.1"/>
    <property type="molecule type" value="Genomic_DNA"/>
</dbReference>
<evidence type="ECO:0000256" key="1">
    <source>
        <dbReference type="ARBA" id="ARBA00001971"/>
    </source>
</evidence>
<accession>A0A507AIN6</accession>
<comment type="cofactor">
    <cofactor evidence="1 7">
        <name>heme</name>
        <dbReference type="ChEBI" id="CHEBI:30413"/>
    </cofactor>
</comment>
<evidence type="ECO:0000256" key="9">
    <source>
        <dbReference type="SAM" id="Phobius"/>
    </source>
</evidence>
<protein>
    <recommendedName>
        <fullName evidence="12">Cytochrome P450</fullName>
    </recommendedName>
</protein>
<dbReference type="Gene3D" id="1.10.630.10">
    <property type="entry name" value="Cytochrome P450"/>
    <property type="match status" value="1"/>
</dbReference>
<name>A0A507AIN6_9PEZI</name>
<keyword evidence="9" id="KW-1133">Transmembrane helix</keyword>